<dbReference type="EMBL" id="JAEHTE010000002">
    <property type="protein sequence ID" value="MBI6883067.1"/>
    <property type="molecule type" value="Genomic_DNA"/>
</dbReference>
<reference evidence="1" key="1">
    <citation type="submission" date="2020-12" db="EMBL/GenBank/DDBJ databases">
        <title>Enhanced detection system for hospital associated transmission using whole genome sequencing surveillance.</title>
        <authorList>
            <person name="Harrison L.H."/>
            <person name="Van Tyne D."/>
            <person name="Marsh J.W."/>
            <person name="Griffith M.P."/>
            <person name="Snyder D.J."/>
            <person name="Cooper V.S."/>
            <person name="Mustapha M."/>
        </authorList>
    </citation>
    <scope>NUCLEOTIDE SEQUENCE</scope>
    <source>
        <strain evidence="1">PSB00042</strain>
    </source>
</reference>
<organism evidence="1 2">
    <name type="scientific">Pseudomonas putida</name>
    <name type="common">Arthrobacter siderocapsulatus</name>
    <dbReference type="NCBI Taxonomy" id="303"/>
    <lineage>
        <taxon>Bacteria</taxon>
        <taxon>Pseudomonadati</taxon>
        <taxon>Pseudomonadota</taxon>
        <taxon>Gammaproteobacteria</taxon>
        <taxon>Pseudomonadales</taxon>
        <taxon>Pseudomonadaceae</taxon>
        <taxon>Pseudomonas</taxon>
    </lineage>
</organism>
<name>A0A8I1ECY4_PSEPU</name>
<evidence type="ECO:0000313" key="2">
    <source>
        <dbReference type="Proteomes" id="UP000637061"/>
    </source>
</evidence>
<sequence length="80" mass="8704">MSSAGGWEGTQVRNKDGREGVIEADYAVLCYRTLTIRVSDGSSDVVELNGEDADTGAIGWEWYCADFDGGPRWLDLGKQS</sequence>
<evidence type="ECO:0000313" key="1">
    <source>
        <dbReference type="EMBL" id="MBI6883067.1"/>
    </source>
</evidence>
<dbReference type="AlphaFoldDB" id="A0A8I1ECY4"/>
<accession>A0A8I1ECY4</accession>
<gene>
    <name evidence="1" type="ORF">JEU22_03995</name>
</gene>
<dbReference type="RefSeq" id="WP_198746681.1">
    <property type="nucleotide sequence ID" value="NZ_JAEHTE010000002.1"/>
</dbReference>
<protein>
    <submittedName>
        <fullName evidence="1">Uncharacterized protein</fullName>
    </submittedName>
</protein>
<dbReference type="Proteomes" id="UP000637061">
    <property type="component" value="Unassembled WGS sequence"/>
</dbReference>
<proteinExistence type="predicted"/>
<comment type="caution">
    <text evidence="1">The sequence shown here is derived from an EMBL/GenBank/DDBJ whole genome shotgun (WGS) entry which is preliminary data.</text>
</comment>